<organism evidence="1 2">
    <name type="scientific">Aspergillus granulosus</name>
    <dbReference type="NCBI Taxonomy" id="176169"/>
    <lineage>
        <taxon>Eukaryota</taxon>
        <taxon>Fungi</taxon>
        <taxon>Dikarya</taxon>
        <taxon>Ascomycota</taxon>
        <taxon>Pezizomycotina</taxon>
        <taxon>Eurotiomycetes</taxon>
        <taxon>Eurotiomycetidae</taxon>
        <taxon>Eurotiales</taxon>
        <taxon>Aspergillaceae</taxon>
        <taxon>Aspergillus</taxon>
        <taxon>Aspergillus subgen. Nidulantes</taxon>
    </lineage>
</organism>
<comment type="caution">
    <text evidence="1">The sequence shown here is derived from an EMBL/GenBank/DDBJ whole genome shotgun (WGS) entry which is preliminary data.</text>
</comment>
<name>A0ABR4HG48_9EURO</name>
<evidence type="ECO:0000313" key="1">
    <source>
        <dbReference type="EMBL" id="KAL2814463.1"/>
    </source>
</evidence>
<dbReference type="EMBL" id="JBFXLT010000033">
    <property type="protein sequence ID" value="KAL2814463.1"/>
    <property type="molecule type" value="Genomic_DNA"/>
</dbReference>
<reference evidence="1 2" key="1">
    <citation type="submission" date="2024-07" db="EMBL/GenBank/DDBJ databases">
        <title>Section-level genome sequencing and comparative genomics of Aspergillus sections Usti and Cavernicolus.</title>
        <authorList>
            <consortium name="Lawrence Berkeley National Laboratory"/>
            <person name="Nybo J.L."/>
            <person name="Vesth T.C."/>
            <person name="Theobald S."/>
            <person name="Frisvad J.C."/>
            <person name="Larsen T.O."/>
            <person name="Kjaerboelling I."/>
            <person name="Rothschild-Mancinelli K."/>
            <person name="Lyhne E.K."/>
            <person name="Kogle M.E."/>
            <person name="Barry K."/>
            <person name="Clum A."/>
            <person name="Na H."/>
            <person name="Ledsgaard L."/>
            <person name="Lin J."/>
            <person name="Lipzen A."/>
            <person name="Kuo A."/>
            <person name="Riley R."/>
            <person name="Mondo S."/>
            <person name="Labutti K."/>
            <person name="Haridas S."/>
            <person name="Pangalinan J."/>
            <person name="Salamov A.A."/>
            <person name="Simmons B.A."/>
            <person name="Magnuson J.K."/>
            <person name="Chen J."/>
            <person name="Drula E."/>
            <person name="Henrissat B."/>
            <person name="Wiebenga A."/>
            <person name="Lubbers R.J."/>
            <person name="Gomes A.C."/>
            <person name="Makela M.R."/>
            <person name="Stajich J."/>
            <person name="Grigoriev I.V."/>
            <person name="Mortensen U.H."/>
            <person name="De Vries R.P."/>
            <person name="Baker S.E."/>
            <person name="Andersen M.R."/>
        </authorList>
    </citation>
    <scope>NUCLEOTIDE SEQUENCE [LARGE SCALE GENOMIC DNA]</scope>
    <source>
        <strain evidence="1 2">CBS 588.65</strain>
    </source>
</reference>
<dbReference type="SUPFAM" id="SSF81383">
    <property type="entry name" value="F-box domain"/>
    <property type="match status" value="1"/>
</dbReference>
<protein>
    <recommendedName>
        <fullName evidence="3">F-box domain-containing protein</fullName>
    </recommendedName>
</protein>
<dbReference type="InterPro" id="IPR036047">
    <property type="entry name" value="F-box-like_dom_sf"/>
</dbReference>
<accession>A0ABR4HG48</accession>
<proteinExistence type="predicted"/>
<evidence type="ECO:0000313" key="2">
    <source>
        <dbReference type="Proteomes" id="UP001610334"/>
    </source>
</evidence>
<sequence length="486" mass="53736">MSMNHGFLVPLEILQGILLLLDFESFYLASLTCSFWRSAALSTPILRRQLRSVPGLSSSPASLIQKATAQEIRALYQLVCRQNLIGLRRGIEYAENVCTKYRSTTISDISVRSRNGVQSAQLRGLTLTLDAPRSGIPTAKSREVQLNPTLYPSADAVKQITNHAHIRSFVRARSFARMQFAISQCGGLVAVALGQKLHVYALPKKLQHVEVAVSDNVLDSIQSIEFTDDDGLIRCEIDGVEGSYVRYLGHQRCRCYPPGKMRRVKPVITPGQKMSHWHSGLRNVYLDSADIETGLGGGVSLHGIRIVNAPRRGEACVCRTEKYFFALLRERSCEGRYVVGHVSVEGSVDILQQIPARRVSTYPESLDETIGAGSLGMQLDRWDIRNLPRAHSPNSLLSVSHDGKLLAVFEPPHGQAQGTVYICSASASWWDGDAAGPSVTWPFAIGTLDHELDFLDVKQDENTMGYFVVAQSQAQIMEWRFQGPLG</sequence>
<gene>
    <name evidence="1" type="ORF">BJX63DRAFT_199403</name>
</gene>
<keyword evidence="2" id="KW-1185">Reference proteome</keyword>
<dbReference type="Proteomes" id="UP001610334">
    <property type="component" value="Unassembled WGS sequence"/>
</dbReference>
<evidence type="ECO:0008006" key="3">
    <source>
        <dbReference type="Google" id="ProtNLM"/>
    </source>
</evidence>